<dbReference type="EMBL" id="VWPR01000337">
    <property type="protein sequence ID" value="NXE22392.1"/>
    <property type="molecule type" value="Genomic_DNA"/>
</dbReference>
<feature type="compositionally biased region" description="Low complexity" evidence="2">
    <location>
        <begin position="1"/>
        <end position="11"/>
    </location>
</feature>
<gene>
    <name evidence="3" type="primary">Lamc1</name>
    <name evidence="3" type="ORF">ARDKOR_R05066</name>
</gene>
<organism evidence="3 4">
    <name type="scientific">Ardeotis kori</name>
    <dbReference type="NCBI Taxonomy" id="89386"/>
    <lineage>
        <taxon>Eukaryota</taxon>
        <taxon>Metazoa</taxon>
        <taxon>Chordata</taxon>
        <taxon>Craniata</taxon>
        <taxon>Vertebrata</taxon>
        <taxon>Euteleostomi</taxon>
        <taxon>Archelosauria</taxon>
        <taxon>Archosauria</taxon>
        <taxon>Dinosauria</taxon>
        <taxon>Saurischia</taxon>
        <taxon>Theropoda</taxon>
        <taxon>Coelurosauria</taxon>
        <taxon>Aves</taxon>
        <taxon>Neognathae</taxon>
        <taxon>Neoaves</taxon>
        <taxon>Otidimorphae</taxon>
        <taxon>Otidiformes</taxon>
        <taxon>Otididae</taxon>
        <taxon>Ardeotis</taxon>
    </lineage>
</organism>
<feature type="compositionally biased region" description="Basic and acidic residues" evidence="2">
    <location>
        <begin position="12"/>
        <end position="24"/>
    </location>
</feature>
<accession>A0A7K8L125</accession>
<evidence type="ECO:0000256" key="1">
    <source>
        <dbReference type="SAM" id="Coils"/>
    </source>
</evidence>
<keyword evidence="4" id="KW-1185">Reference proteome</keyword>
<evidence type="ECO:0000313" key="3">
    <source>
        <dbReference type="EMBL" id="NXE22392.1"/>
    </source>
</evidence>
<reference evidence="3 4" key="1">
    <citation type="submission" date="2019-09" db="EMBL/GenBank/DDBJ databases">
        <title>Bird 10,000 Genomes (B10K) Project - Family phase.</title>
        <authorList>
            <person name="Zhang G."/>
        </authorList>
    </citation>
    <scope>NUCLEOTIDE SEQUENCE [LARGE SCALE GENOMIC DNA]</scope>
    <source>
        <strain evidence="3">B10K-CU-031-01</strain>
        <tissue evidence="3">Muscle</tissue>
    </source>
</reference>
<feature type="coiled-coil region" evidence="1">
    <location>
        <begin position="52"/>
        <end position="110"/>
    </location>
</feature>
<feature type="coiled-coil region" evidence="1">
    <location>
        <begin position="143"/>
        <end position="177"/>
    </location>
</feature>
<name>A0A7K8L125_9AVES</name>
<sequence length="194" mass="21485">QAELALGNAAADAREAKTRADDAEKIAGSVQKSAAATKAEADKTFVFFFFFFREVDDMMKQLQDAEKELKRKQDDAEQDMMMAGMASQAAQEAEDNARKAKNSVNSLLAVINDLLDQLGKAVINGTLNSAKDQMKDSDLDQKVSFLEREARKQDDAIQAYNRDIEEILKDISNLEDIKKTLPSGCFNTPSIEKP</sequence>
<feature type="region of interest" description="Disordered" evidence="2">
    <location>
        <begin position="1"/>
        <end position="24"/>
    </location>
</feature>
<protein>
    <submittedName>
        <fullName evidence="3">LAMC1 protein</fullName>
    </submittedName>
</protein>
<dbReference type="AlphaFoldDB" id="A0A7K8L125"/>
<keyword evidence="1" id="KW-0175">Coiled coil</keyword>
<evidence type="ECO:0000313" key="4">
    <source>
        <dbReference type="Proteomes" id="UP000560386"/>
    </source>
</evidence>
<comment type="caution">
    <text evidence="3">The sequence shown here is derived from an EMBL/GenBank/DDBJ whole genome shotgun (WGS) entry which is preliminary data.</text>
</comment>
<feature type="non-terminal residue" evidence="3">
    <location>
        <position position="1"/>
    </location>
</feature>
<dbReference type="Proteomes" id="UP000560386">
    <property type="component" value="Unassembled WGS sequence"/>
</dbReference>
<evidence type="ECO:0000256" key="2">
    <source>
        <dbReference type="SAM" id="MobiDB-lite"/>
    </source>
</evidence>
<feature type="non-terminal residue" evidence="3">
    <location>
        <position position="194"/>
    </location>
</feature>
<proteinExistence type="predicted"/>